<evidence type="ECO:0000256" key="1">
    <source>
        <dbReference type="SAM" id="MobiDB-lite"/>
    </source>
</evidence>
<reference evidence="3" key="4">
    <citation type="journal article" date="2018" name="Nat. Plants">
        <title>Whole-genome landscape of Medicago truncatula symbiotic genes.</title>
        <authorList>
            <person name="Pecrix Y."/>
            <person name="Gamas P."/>
            <person name="Carrere S."/>
        </authorList>
    </citation>
    <scope>NUCLEOTIDE SEQUENCE</scope>
    <source>
        <tissue evidence="3">Leaves</tissue>
    </source>
</reference>
<reference evidence="2 5" key="2">
    <citation type="journal article" date="2014" name="BMC Genomics">
        <title>An improved genome release (version Mt4.0) for the model legume Medicago truncatula.</title>
        <authorList>
            <person name="Tang H."/>
            <person name="Krishnakumar V."/>
            <person name="Bidwell S."/>
            <person name="Rosen B."/>
            <person name="Chan A."/>
            <person name="Zhou S."/>
            <person name="Gentzbittel L."/>
            <person name="Childs K.L."/>
            <person name="Yandell M."/>
            <person name="Gundlach H."/>
            <person name="Mayer K.F."/>
            <person name="Schwartz D.C."/>
            <person name="Town C.D."/>
        </authorList>
    </citation>
    <scope>GENOME REANNOTATION</scope>
    <source>
        <strain evidence="4 5">cv. Jemalong A17</strain>
    </source>
</reference>
<feature type="compositionally biased region" description="Polar residues" evidence="1">
    <location>
        <begin position="224"/>
        <end position="253"/>
    </location>
</feature>
<dbReference type="PANTHER" id="PTHR33621:SF2">
    <property type="entry name" value="RIBOSOMAL L1 DOMAIN-CONTAINING PROTEIN"/>
    <property type="match status" value="1"/>
</dbReference>
<feature type="region of interest" description="Disordered" evidence="1">
    <location>
        <begin position="49"/>
        <end position="81"/>
    </location>
</feature>
<dbReference type="OMA" id="NAFDEDT"/>
<organism evidence="2 5">
    <name type="scientific">Medicago truncatula</name>
    <name type="common">Barrel medic</name>
    <name type="synonym">Medicago tribuloides</name>
    <dbReference type="NCBI Taxonomy" id="3880"/>
    <lineage>
        <taxon>Eukaryota</taxon>
        <taxon>Viridiplantae</taxon>
        <taxon>Streptophyta</taxon>
        <taxon>Embryophyta</taxon>
        <taxon>Tracheophyta</taxon>
        <taxon>Spermatophyta</taxon>
        <taxon>Magnoliopsida</taxon>
        <taxon>eudicotyledons</taxon>
        <taxon>Gunneridae</taxon>
        <taxon>Pentapetalae</taxon>
        <taxon>rosids</taxon>
        <taxon>fabids</taxon>
        <taxon>Fabales</taxon>
        <taxon>Fabaceae</taxon>
        <taxon>Papilionoideae</taxon>
        <taxon>50 kb inversion clade</taxon>
        <taxon>NPAAA clade</taxon>
        <taxon>Hologalegina</taxon>
        <taxon>IRL clade</taxon>
        <taxon>Trifolieae</taxon>
        <taxon>Medicago</taxon>
    </lineage>
</organism>
<dbReference type="eggNOG" id="ENOG502S27D">
    <property type="taxonomic scope" value="Eukaryota"/>
</dbReference>
<dbReference type="Proteomes" id="UP000265566">
    <property type="component" value="Chromosome 4"/>
</dbReference>
<reference evidence="4" key="3">
    <citation type="submission" date="2015-04" db="UniProtKB">
        <authorList>
            <consortium name="EnsemblPlants"/>
        </authorList>
    </citation>
    <scope>IDENTIFICATION</scope>
    <source>
        <strain evidence="4">cv. Jemalong A17</strain>
    </source>
</reference>
<name>G7JRR2_MEDTR</name>
<dbReference type="PaxDb" id="3880-AES89595"/>
<reference evidence="2 5" key="1">
    <citation type="journal article" date="2011" name="Nature">
        <title>The Medicago genome provides insight into the evolution of rhizobial symbioses.</title>
        <authorList>
            <person name="Young N.D."/>
            <person name="Debelle F."/>
            <person name="Oldroyd G.E."/>
            <person name="Geurts R."/>
            <person name="Cannon S.B."/>
            <person name="Udvardi M.K."/>
            <person name="Benedito V.A."/>
            <person name="Mayer K.F."/>
            <person name="Gouzy J."/>
            <person name="Schoof H."/>
            <person name="Van de Peer Y."/>
            <person name="Proost S."/>
            <person name="Cook D.R."/>
            <person name="Meyers B.C."/>
            <person name="Spannagl M."/>
            <person name="Cheung F."/>
            <person name="De Mita S."/>
            <person name="Krishnakumar V."/>
            <person name="Gundlach H."/>
            <person name="Zhou S."/>
            <person name="Mudge J."/>
            <person name="Bharti A.K."/>
            <person name="Murray J.D."/>
            <person name="Naoumkina M.A."/>
            <person name="Rosen B."/>
            <person name="Silverstein K.A."/>
            <person name="Tang H."/>
            <person name="Rombauts S."/>
            <person name="Zhao P.X."/>
            <person name="Zhou P."/>
            <person name="Barbe V."/>
            <person name="Bardou P."/>
            <person name="Bechner M."/>
            <person name="Bellec A."/>
            <person name="Berger A."/>
            <person name="Berges H."/>
            <person name="Bidwell S."/>
            <person name="Bisseling T."/>
            <person name="Choisne N."/>
            <person name="Couloux A."/>
            <person name="Denny R."/>
            <person name="Deshpande S."/>
            <person name="Dai X."/>
            <person name="Doyle J.J."/>
            <person name="Dudez A.M."/>
            <person name="Farmer A.D."/>
            <person name="Fouteau S."/>
            <person name="Franken C."/>
            <person name="Gibelin C."/>
            <person name="Gish J."/>
            <person name="Goldstein S."/>
            <person name="Gonzalez A.J."/>
            <person name="Green P.J."/>
            <person name="Hallab A."/>
            <person name="Hartog M."/>
            <person name="Hua A."/>
            <person name="Humphray S.J."/>
            <person name="Jeong D.H."/>
            <person name="Jing Y."/>
            <person name="Jocker A."/>
            <person name="Kenton S.M."/>
            <person name="Kim D.J."/>
            <person name="Klee K."/>
            <person name="Lai H."/>
            <person name="Lang C."/>
            <person name="Lin S."/>
            <person name="Macmil S.L."/>
            <person name="Magdelenat G."/>
            <person name="Matthews L."/>
            <person name="McCorrison J."/>
            <person name="Monaghan E.L."/>
            <person name="Mun J.H."/>
            <person name="Najar F.Z."/>
            <person name="Nicholson C."/>
            <person name="Noirot C."/>
            <person name="O'Bleness M."/>
            <person name="Paule C.R."/>
            <person name="Poulain J."/>
            <person name="Prion F."/>
            <person name="Qin B."/>
            <person name="Qu C."/>
            <person name="Retzel E.F."/>
            <person name="Riddle C."/>
            <person name="Sallet E."/>
            <person name="Samain S."/>
            <person name="Samson N."/>
            <person name="Sanders I."/>
            <person name="Saurat O."/>
            <person name="Scarpelli C."/>
            <person name="Schiex T."/>
            <person name="Segurens B."/>
            <person name="Severin A.J."/>
            <person name="Sherrier D.J."/>
            <person name="Shi R."/>
            <person name="Sims S."/>
            <person name="Singer S.R."/>
            <person name="Sinharoy S."/>
            <person name="Sterck L."/>
            <person name="Viollet A."/>
            <person name="Wang B.B."/>
            <person name="Wang K."/>
            <person name="Wang M."/>
            <person name="Wang X."/>
            <person name="Warfsmann J."/>
            <person name="Weissenbach J."/>
            <person name="White D.D."/>
            <person name="White J.D."/>
            <person name="Wiley G.B."/>
            <person name="Wincker P."/>
            <person name="Xing Y."/>
            <person name="Yang L."/>
            <person name="Yao Z."/>
            <person name="Ying F."/>
            <person name="Zhai J."/>
            <person name="Zhou L."/>
            <person name="Zuber A."/>
            <person name="Denarie J."/>
            <person name="Dixon R.A."/>
            <person name="May G.D."/>
            <person name="Schwartz D.C."/>
            <person name="Rogers J."/>
            <person name="Quetier F."/>
            <person name="Town C.D."/>
            <person name="Roe B.A."/>
        </authorList>
    </citation>
    <scope>NUCLEOTIDE SEQUENCE [LARGE SCALE GENOMIC DNA]</scope>
    <source>
        <strain evidence="2">A17</strain>
        <strain evidence="4 5">cv. Jemalong A17</strain>
    </source>
</reference>
<accession>G7JRR2</accession>
<feature type="compositionally biased region" description="Polar residues" evidence="1">
    <location>
        <begin position="309"/>
        <end position="326"/>
    </location>
</feature>
<dbReference type="KEGG" id="mtr:11445468"/>
<proteinExistence type="predicted"/>
<gene>
    <name evidence="4" type="primary">11445468</name>
    <name evidence="2" type="ordered locus">MTR_4g077590</name>
    <name evidence="3" type="ORF">MtrunA17_Chr4g0039551</name>
</gene>
<evidence type="ECO:0000313" key="4">
    <source>
        <dbReference type="EnsemblPlants" id="AES89595"/>
    </source>
</evidence>
<dbReference type="EnsemblPlants" id="AES89595">
    <property type="protein sequence ID" value="AES89595"/>
    <property type="gene ID" value="MTR_4g077590"/>
</dbReference>
<dbReference type="EMBL" id="CM001220">
    <property type="protein sequence ID" value="AES89595.1"/>
    <property type="molecule type" value="Genomic_DNA"/>
</dbReference>
<dbReference type="PANTHER" id="PTHR33621">
    <property type="entry name" value="ASPARTIC/GLUTAMIC ACID-RICH PROTEIN"/>
    <property type="match status" value="1"/>
</dbReference>
<evidence type="ECO:0000313" key="2">
    <source>
        <dbReference type="EMBL" id="AES89595.1"/>
    </source>
</evidence>
<dbReference type="AlphaFoldDB" id="G7JRR2"/>
<protein>
    <submittedName>
        <fullName evidence="2 4">Uncharacterized protein</fullName>
    </submittedName>
</protein>
<dbReference type="OrthoDB" id="1916794at2759"/>
<dbReference type="EMBL" id="PSQE01000004">
    <property type="protein sequence ID" value="RHN61706.1"/>
    <property type="molecule type" value="Genomic_DNA"/>
</dbReference>
<dbReference type="Proteomes" id="UP000002051">
    <property type="component" value="Chromosome 4"/>
</dbReference>
<keyword evidence="5" id="KW-1185">Reference proteome</keyword>
<feature type="compositionally biased region" description="Basic and acidic residues" evidence="1">
    <location>
        <begin position="550"/>
        <end position="571"/>
    </location>
</feature>
<feature type="compositionally biased region" description="Polar residues" evidence="1">
    <location>
        <begin position="179"/>
        <end position="191"/>
    </location>
</feature>
<feature type="compositionally biased region" description="Basic and acidic residues" evidence="1">
    <location>
        <begin position="331"/>
        <end position="342"/>
    </location>
</feature>
<dbReference type="Gramene" id="rna24195">
    <property type="protein sequence ID" value="RHN61706.1"/>
    <property type="gene ID" value="gene24195"/>
</dbReference>
<feature type="compositionally biased region" description="Basic and acidic residues" evidence="1">
    <location>
        <begin position="264"/>
        <end position="281"/>
    </location>
</feature>
<dbReference type="HOGENOM" id="CLU_406224_0_0_1"/>
<feature type="region of interest" description="Disordered" evidence="1">
    <location>
        <begin position="550"/>
        <end position="573"/>
    </location>
</feature>
<sequence>MDFHTLSRKELQALSKMNKIPANITNVAMADALSALPHVEGLDEILNQREGGDIGTPAVQPRTARRTTTQRKPVKEAESTKVSTRVNRGGRGGVAEGEVEQENLDANVDAGTPAVVPTSRRRVPAVSTRRKKEVIVIEDEDDVVSEVQGKATDVAKTPAAAPSSRTRAGRSVRNKTEISDGTSVQKAYSTRRSVRLVGKSLSKMSLADTEDMESTKNDDVSEEMSVSQNEGGSIETENGASSQTESNVVSQNTDEVEVSSLNKADCESQSHDSGSEVKSTDAEDVLQADPKEEGSENVNHVEVSREDSSLNLQDSFETCADSNEAGSEQLEPEKTSDSAEIENKECFVAEQDQAMELAASEEVSVEIAASEEVSVEIADQTIASLTVAEPEDAFVDVPNQDVAGLSLEASEEAYKEIADLVIAPLNVVVPDDACGDDLDQDVADMSVVLPEESSEEITHHAIAPETAVVPNGTIETSSEEHQVEEVFEPEPKKVECVSSAILVEKDGTSGDSGAENEVCIQSFENEKESNGVEDVILQLSMLDVAAKKVEDQKDTSEKQEAEAQTEEHAAEDYTEFVVSEKIKGEPVCSAHSEIKEIECGTGNPTVMKENSKTINVKTASLRVLKKLVRKKLEEKTNMVNNDDVQMQGVEQKRTALQALPQNQLAE</sequence>
<feature type="region of interest" description="Disordered" evidence="1">
    <location>
        <begin position="149"/>
        <end position="342"/>
    </location>
</feature>
<evidence type="ECO:0000313" key="3">
    <source>
        <dbReference type="EMBL" id="RHN61706.1"/>
    </source>
</evidence>
<evidence type="ECO:0000313" key="5">
    <source>
        <dbReference type="Proteomes" id="UP000002051"/>
    </source>
</evidence>